<dbReference type="EMBL" id="MAAO01000002">
    <property type="protein sequence ID" value="OUR99771.1"/>
    <property type="molecule type" value="Genomic_DNA"/>
</dbReference>
<protein>
    <submittedName>
        <fullName evidence="1">Uncharacterized protein</fullName>
    </submittedName>
</protein>
<sequence>MKFFSLILFCLLGYSALSQEVGECLPNPSSKKYLTYDFTAPFPKVVTFTCDYECKNLDGLTTLNAQRSVRVTSSKDEGFNLVCLGVKIKTGRWGVEFDKLVPFFAHNSQMTKIKAWAYASNISVDHPASKELMKSFKETLRQVSSSYTIAGTSNTPISIEFENAAKTMNSILGELPENTESLDHYVSILEENRGIIDSQMNAESLVQRFVLTFARWRLSF</sequence>
<name>A0A1Y5FC41_9BACT</name>
<gene>
    <name evidence="1" type="ORF">A9Q84_01725</name>
</gene>
<accession>A0A1Y5FC41</accession>
<evidence type="ECO:0000313" key="2">
    <source>
        <dbReference type="Proteomes" id="UP000196531"/>
    </source>
</evidence>
<reference evidence="2" key="1">
    <citation type="journal article" date="2017" name="Proc. Natl. Acad. Sci. U.S.A.">
        <title>Simulation of Deepwater Horizon oil plume reveals substrate specialization within a complex community of hydrocarbon-degraders.</title>
        <authorList>
            <person name="Hu P."/>
            <person name="Dubinsky E.A."/>
            <person name="Probst A.J."/>
            <person name="Wang J."/>
            <person name="Sieber C.M.K."/>
            <person name="Tom L.M."/>
            <person name="Gardinali P."/>
            <person name="Banfield J.F."/>
            <person name="Atlas R.M."/>
            <person name="Andersen G.L."/>
        </authorList>
    </citation>
    <scope>NUCLEOTIDE SEQUENCE [LARGE SCALE GENOMIC DNA]</scope>
</reference>
<organism evidence="1 2">
    <name type="scientific">Halobacteriovorax marinus</name>
    <dbReference type="NCBI Taxonomy" id="97084"/>
    <lineage>
        <taxon>Bacteria</taxon>
        <taxon>Pseudomonadati</taxon>
        <taxon>Bdellovibrionota</taxon>
        <taxon>Bacteriovoracia</taxon>
        <taxon>Bacteriovoracales</taxon>
        <taxon>Halobacteriovoraceae</taxon>
        <taxon>Halobacteriovorax</taxon>
    </lineage>
</organism>
<dbReference type="Proteomes" id="UP000196531">
    <property type="component" value="Unassembled WGS sequence"/>
</dbReference>
<evidence type="ECO:0000313" key="1">
    <source>
        <dbReference type="EMBL" id="OUR99771.1"/>
    </source>
</evidence>
<dbReference type="AlphaFoldDB" id="A0A1Y5FC41"/>
<proteinExistence type="predicted"/>
<comment type="caution">
    <text evidence="1">The sequence shown here is derived from an EMBL/GenBank/DDBJ whole genome shotgun (WGS) entry which is preliminary data.</text>
</comment>